<feature type="domain" description="RNA polymerase sigma-70 region 2" evidence="7">
    <location>
        <begin position="27"/>
        <end position="96"/>
    </location>
</feature>
<evidence type="ECO:0000256" key="2">
    <source>
        <dbReference type="ARBA" id="ARBA00023015"/>
    </source>
</evidence>
<evidence type="ECO:0000313" key="8">
    <source>
        <dbReference type="EMBL" id="SMP24224.1"/>
    </source>
</evidence>
<gene>
    <name evidence="6" type="primary">sigI</name>
    <name evidence="8" type="ORF">SAMN06265361_104293</name>
</gene>
<reference evidence="8" key="1">
    <citation type="submission" date="2017-05" db="EMBL/GenBank/DDBJ databases">
        <authorList>
            <person name="Varghese N."/>
            <person name="Submissions S."/>
        </authorList>
    </citation>
    <scope>NUCLEOTIDE SEQUENCE</scope>
    <source>
        <strain evidence="8">DSM 45262</strain>
    </source>
</reference>
<dbReference type="Proteomes" id="UP001157946">
    <property type="component" value="Unassembled WGS sequence"/>
</dbReference>
<dbReference type="InterPro" id="IPR013325">
    <property type="entry name" value="RNA_pol_sigma_r2"/>
</dbReference>
<keyword evidence="6" id="KW-0346">Stress response</keyword>
<dbReference type="EMBL" id="FXTU01000004">
    <property type="protein sequence ID" value="SMP24224.1"/>
    <property type="molecule type" value="Genomic_DNA"/>
</dbReference>
<evidence type="ECO:0000256" key="1">
    <source>
        <dbReference type="ARBA" id="ARBA00022490"/>
    </source>
</evidence>
<keyword evidence="9" id="KW-1185">Reference proteome</keyword>
<comment type="caution">
    <text evidence="8">The sequence shown here is derived from an EMBL/GenBank/DDBJ whole genome shotgun (WGS) entry which is preliminary data.</text>
</comment>
<feature type="DNA-binding region" description="H-T-H motif" evidence="6">
    <location>
        <begin position="195"/>
        <end position="214"/>
    </location>
</feature>
<feature type="short sequence motif" description="Polymerase core binding" evidence="6">
    <location>
        <begin position="52"/>
        <end position="65"/>
    </location>
</feature>
<evidence type="ECO:0000313" key="9">
    <source>
        <dbReference type="Proteomes" id="UP001157946"/>
    </source>
</evidence>
<evidence type="ECO:0000259" key="7">
    <source>
        <dbReference type="Pfam" id="PF04542"/>
    </source>
</evidence>
<dbReference type="PANTHER" id="PTHR30385:SF6">
    <property type="entry name" value="RNA POLYMERASE SIGMA FACTOR SIGI"/>
    <property type="match status" value="1"/>
</dbReference>
<evidence type="ECO:0000256" key="5">
    <source>
        <dbReference type="ARBA" id="ARBA00023163"/>
    </source>
</evidence>
<dbReference type="GO" id="GO:0003677">
    <property type="term" value="F:DNA binding"/>
    <property type="evidence" value="ECO:0007669"/>
    <property type="project" value="UniProtKB-UniRule"/>
</dbReference>
<comment type="similarity">
    <text evidence="6">Belongs to the sigma-70 factor family. SigI subfamily.</text>
</comment>
<dbReference type="InterPro" id="IPR014244">
    <property type="entry name" value="RNA_pol_sigma-I"/>
</dbReference>
<evidence type="ECO:0000256" key="6">
    <source>
        <dbReference type="HAMAP-Rule" id="MF_02064"/>
    </source>
</evidence>
<dbReference type="HAMAP" id="MF_02064">
    <property type="entry name" value="Sigma70_SigI"/>
    <property type="match status" value="1"/>
</dbReference>
<comment type="function">
    <text evidence="6">Sigma factors are initiation factors that promote the attachment of RNA polymerase to specific initiation sites and are then released.</text>
</comment>
<dbReference type="Pfam" id="PF04542">
    <property type="entry name" value="Sigma70_r2"/>
    <property type="match status" value="1"/>
</dbReference>
<accession>A0AA46AG13</accession>
<name>A0AA46AG13_9BACL</name>
<evidence type="ECO:0000256" key="3">
    <source>
        <dbReference type="ARBA" id="ARBA00023082"/>
    </source>
</evidence>
<evidence type="ECO:0000256" key="4">
    <source>
        <dbReference type="ARBA" id="ARBA00023125"/>
    </source>
</evidence>
<dbReference type="GO" id="GO:0005737">
    <property type="term" value="C:cytoplasm"/>
    <property type="evidence" value="ECO:0007669"/>
    <property type="project" value="UniProtKB-SubCell"/>
</dbReference>
<dbReference type="RefSeq" id="WP_102993239.1">
    <property type="nucleotide sequence ID" value="NZ_FXTU01000004.1"/>
</dbReference>
<dbReference type="GO" id="GO:0016987">
    <property type="term" value="F:sigma factor activity"/>
    <property type="evidence" value="ECO:0007669"/>
    <property type="project" value="UniProtKB-UniRule"/>
</dbReference>
<keyword evidence="4 6" id="KW-0238">DNA-binding</keyword>
<dbReference type="AlphaFoldDB" id="A0AA46AG13"/>
<dbReference type="InterPro" id="IPR007627">
    <property type="entry name" value="RNA_pol_sigma70_r2"/>
</dbReference>
<proteinExistence type="inferred from homology"/>
<keyword evidence="1 6" id="KW-0963">Cytoplasm</keyword>
<keyword evidence="2 6" id="KW-0805">Transcription regulation</keyword>
<dbReference type="InterPro" id="IPR014284">
    <property type="entry name" value="RNA_pol_sigma-70_dom"/>
</dbReference>
<keyword evidence="3 6" id="KW-0731">Sigma factor</keyword>
<dbReference type="NCBIfam" id="TIGR02937">
    <property type="entry name" value="sigma70-ECF"/>
    <property type="match status" value="1"/>
</dbReference>
<protein>
    <recommendedName>
        <fullName evidence="6">RNA polymerase sigma factor SigI</fullName>
    </recommendedName>
</protein>
<keyword evidence="5 6" id="KW-0804">Transcription</keyword>
<comment type="subunit">
    <text evidence="6">Interacts with RsgI.</text>
</comment>
<dbReference type="GO" id="GO:0006352">
    <property type="term" value="P:DNA-templated transcription initiation"/>
    <property type="evidence" value="ECO:0007669"/>
    <property type="project" value="UniProtKB-UniRule"/>
</dbReference>
<organism evidence="8 9">
    <name type="scientific">Laceyella tengchongensis</name>
    <dbReference type="NCBI Taxonomy" id="574699"/>
    <lineage>
        <taxon>Bacteria</taxon>
        <taxon>Bacillati</taxon>
        <taxon>Bacillota</taxon>
        <taxon>Bacilli</taxon>
        <taxon>Bacillales</taxon>
        <taxon>Thermoactinomycetaceae</taxon>
        <taxon>Laceyella</taxon>
    </lineage>
</organism>
<dbReference type="PIRSF" id="PIRSF038953">
    <property type="entry name" value="SigI"/>
    <property type="match status" value="1"/>
</dbReference>
<dbReference type="SUPFAM" id="SSF88946">
    <property type="entry name" value="Sigma2 domain of RNA polymerase sigma factors"/>
    <property type="match status" value="1"/>
</dbReference>
<dbReference type="Gene3D" id="1.10.1740.10">
    <property type="match status" value="1"/>
</dbReference>
<comment type="subcellular location">
    <subcellularLocation>
        <location evidence="6">Cytoplasm</location>
    </subcellularLocation>
</comment>
<sequence length="236" mass="27917">MFRGTTDLEARVLQVQTAHSPEQRDDLLRELEPHVRRIASRVCRRVITQQDDEYMIAYRALDEALEKFKPDFNASFLSFAYKVIQRRLVDYFRQEGKHHRVLPMGGTGTRADENQNQELVSVSFERHNNEELDRMRRMEIEIFIKALAKFDISLNDLAKKKPKHRDTRENLFQIARQLVADQSLLHKFYTQKRPDKELAKALGMHRRTLSRHRDYLIALTIVRVEDLGLLRSYIGL</sequence>
<dbReference type="PANTHER" id="PTHR30385">
    <property type="entry name" value="SIGMA FACTOR F FLAGELLAR"/>
    <property type="match status" value="1"/>
</dbReference>
<comment type="activity regulation">
    <text evidence="6">Negatively regulated by the anti-sigma-I factor RsgI.</text>
</comment>